<dbReference type="RefSeq" id="WP_131925210.1">
    <property type="nucleotide sequence ID" value="NZ_SMAG01000005.1"/>
</dbReference>
<feature type="transmembrane region" description="Helical" evidence="1">
    <location>
        <begin position="47"/>
        <end position="66"/>
    </location>
</feature>
<dbReference type="AlphaFoldDB" id="A0A4R3L2R7"/>
<feature type="domain" description="DUF58" evidence="2">
    <location>
        <begin position="214"/>
        <end position="390"/>
    </location>
</feature>
<evidence type="ECO:0000313" key="4">
    <source>
        <dbReference type="Proteomes" id="UP000294937"/>
    </source>
</evidence>
<sequence>MTFWKRLFKRSLFRGKAVIPSSRFMILVLFNVFATTISAWWGWGWLFFFLLNGILVGLVIIDLWLLRKLPDFSASRSVEELFEIKEDNQVNITLTTNKPAYTQMWLRDDYPHGFQVSQRTIPIKWSGETSQTVSYQARPHRRGRHRFESIHIRMESSWKLIILQEAFSVSDEVKVYPRLESLRKVRKGYYRKQTLADETTRIQTFGAGHEFSHIREYIPDDDPRNINWMGTARIGKLVSNVYQPESGQQVAILLDCGRLMGIQNDGQSQLDRSLEAALGYAAIALQRGDRVSFLAFSDRILRWVPLDQGMSHIQKIIEACYDLEAGYVESDYLLPLDFIRKFHRNKTLVTLFTDAANIAFSETMSPFISRVMSKHLILTVSMQDPRLKDLRAASPKMEEDIYRNFVIDQFQEERRQVLKQWNHKKVVTLDVEPQYLASAVILSYLEIRARLER</sequence>
<keyword evidence="1" id="KW-0812">Transmembrane</keyword>
<organism evidence="3 4">
    <name type="scientific">Hazenella coriacea</name>
    <dbReference type="NCBI Taxonomy" id="1179467"/>
    <lineage>
        <taxon>Bacteria</taxon>
        <taxon>Bacillati</taxon>
        <taxon>Bacillota</taxon>
        <taxon>Bacilli</taxon>
        <taxon>Bacillales</taxon>
        <taxon>Thermoactinomycetaceae</taxon>
        <taxon>Hazenella</taxon>
    </lineage>
</organism>
<evidence type="ECO:0000313" key="3">
    <source>
        <dbReference type="EMBL" id="TCS93873.1"/>
    </source>
</evidence>
<proteinExistence type="predicted"/>
<name>A0A4R3L2R7_9BACL</name>
<dbReference type="Proteomes" id="UP000294937">
    <property type="component" value="Unassembled WGS sequence"/>
</dbReference>
<accession>A0A4R3L2R7</accession>
<dbReference type="PANTHER" id="PTHR33608:SF3">
    <property type="entry name" value="SLR2013 PROTEIN"/>
    <property type="match status" value="1"/>
</dbReference>
<evidence type="ECO:0000259" key="2">
    <source>
        <dbReference type="Pfam" id="PF01882"/>
    </source>
</evidence>
<dbReference type="Pfam" id="PF01882">
    <property type="entry name" value="DUF58"/>
    <property type="match status" value="1"/>
</dbReference>
<dbReference type="SUPFAM" id="SSF53300">
    <property type="entry name" value="vWA-like"/>
    <property type="match status" value="1"/>
</dbReference>
<gene>
    <name evidence="3" type="ORF">EDD58_10582</name>
</gene>
<keyword evidence="4" id="KW-1185">Reference proteome</keyword>
<protein>
    <submittedName>
        <fullName evidence="3">Uncharacterized protein (DUF58 family)</fullName>
    </submittedName>
</protein>
<dbReference type="InterPro" id="IPR002881">
    <property type="entry name" value="DUF58"/>
</dbReference>
<dbReference type="PANTHER" id="PTHR33608">
    <property type="entry name" value="BLL2464 PROTEIN"/>
    <property type="match status" value="1"/>
</dbReference>
<keyword evidence="1" id="KW-1133">Transmembrane helix</keyword>
<dbReference type="InterPro" id="IPR036465">
    <property type="entry name" value="vWFA_dom_sf"/>
</dbReference>
<feature type="transmembrane region" description="Helical" evidence="1">
    <location>
        <begin position="21"/>
        <end position="41"/>
    </location>
</feature>
<evidence type="ECO:0000256" key="1">
    <source>
        <dbReference type="SAM" id="Phobius"/>
    </source>
</evidence>
<keyword evidence="1" id="KW-0472">Membrane</keyword>
<comment type="caution">
    <text evidence="3">The sequence shown here is derived from an EMBL/GenBank/DDBJ whole genome shotgun (WGS) entry which is preliminary data.</text>
</comment>
<dbReference type="OrthoDB" id="9778037at2"/>
<reference evidence="3 4" key="1">
    <citation type="submission" date="2019-03" db="EMBL/GenBank/DDBJ databases">
        <title>Genomic Encyclopedia of Type Strains, Phase IV (KMG-IV): sequencing the most valuable type-strain genomes for metagenomic binning, comparative biology and taxonomic classification.</title>
        <authorList>
            <person name="Goeker M."/>
        </authorList>
    </citation>
    <scope>NUCLEOTIDE SEQUENCE [LARGE SCALE GENOMIC DNA]</scope>
    <source>
        <strain evidence="3 4">DSM 45707</strain>
    </source>
</reference>
<dbReference type="EMBL" id="SMAG01000005">
    <property type="protein sequence ID" value="TCS93873.1"/>
    <property type="molecule type" value="Genomic_DNA"/>
</dbReference>